<dbReference type="RefSeq" id="WP_075124106.1">
    <property type="nucleotide sequence ID" value="NZ_MSIE01000004.1"/>
</dbReference>
<evidence type="ECO:0000256" key="2">
    <source>
        <dbReference type="ARBA" id="ARBA00009347"/>
    </source>
</evidence>
<evidence type="ECO:0000256" key="3">
    <source>
        <dbReference type="ARBA" id="ARBA00022630"/>
    </source>
</evidence>
<dbReference type="STRING" id="1912961.BU204_03750"/>
<dbReference type="Pfam" id="PF02771">
    <property type="entry name" value="Acyl-CoA_dh_N"/>
    <property type="match status" value="1"/>
</dbReference>
<dbReference type="Pfam" id="PF00441">
    <property type="entry name" value="Acyl-CoA_dh_1"/>
    <property type="match status" value="1"/>
</dbReference>
<dbReference type="Gene3D" id="1.20.140.10">
    <property type="entry name" value="Butyryl-CoA Dehydrogenase, subunit A, domain 3"/>
    <property type="match status" value="1"/>
</dbReference>
<comment type="cofactor">
    <cofactor evidence="1">
        <name>FAD</name>
        <dbReference type="ChEBI" id="CHEBI:57692"/>
    </cofactor>
</comment>
<sequence length="324" mass="33562">MRFALGDEHRQLARTLHDLLSSADVPSVARAWAGGEPEPGLTLYARLAEVGVAGLAVPERFGGLGAGPVELVVAFDELGHHPVPGPLVESVAVVPALLAGLPAGERWLPGLAGGEPATVALPPHTPFALDADVATVFAVVDGGVHLATAGRRHDSVDPARRLFEAEPGERLGDADAAFDLGVLCAAAQLLGLGRGLLDLACVHATARRQFGRPVGAFQAVKHELADVLVALELARPLVHGAAVTGTPADVSAARVAAAEAADRAARVALQVHGAVGYTREHDLGLWLTKVRALRSAWGTQSWHRARVLEEITAPASQITAPASR</sequence>
<evidence type="ECO:0000259" key="7">
    <source>
        <dbReference type="Pfam" id="PF02771"/>
    </source>
</evidence>
<dbReference type="InterPro" id="IPR009100">
    <property type="entry name" value="AcylCoA_DH/oxidase_NM_dom_sf"/>
</dbReference>
<dbReference type="GO" id="GO:0003995">
    <property type="term" value="F:acyl-CoA dehydrogenase activity"/>
    <property type="evidence" value="ECO:0007669"/>
    <property type="project" value="TreeGrafter"/>
</dbReference>
<evidence type="ECO:0000259" key="6">
    <source>
        <dbReference type="Pfam" id="PF00441"/>
    </source>
</evidence>
<reference evidence="8 9" key="1">
    <citation type="submission" date="2016-12" db="EMBL/GenBank/DDBJ databases">
        <title>The draft genome sequence of Actinophytocola sp. 11-183.</title>
        <authorList>
            <person name="Wang W."/>
            <person name="Yuan L."/>
        </authorList>
    </citation>
    <scope>NUCLEOTIDE SEQUENCE [LARGE SCALE GENOMIC DNA]</scope>
    <source>
        <strain evidence="8 9">11-183</strain>
    </source>
</reference>
<dbReference type="SUPFAM" id="SSF47203">
    <property type="entry name" value="Acyl-CoA dehydrogenase C-terminal domain-like"/>
    <property type="match status" value="1"/>
</dbReference>
<dbReference type="Proteomes" id="UP000185596">
    <property type="component" value="Unassembled WGS sequence"/>
</dbReference>
<evidence type="ECO:0000256" key="1">
    <source>
        <dbReference type="ARBA" id="ARBA00001974"/>
    </source>
</evidence>
<dbReference type="PANTHER" id="PTHR43884">
    <property type="entry name" value="ACYL-COA DEHYDROGENASE"/>
    <property type="match status" value="1"/>
</dbReference>
<gene>
    <name evidence="8" type="ORF">BU204_03750</name>
</gene>
<dbReference type="InterPro" id="IPR037069">
    <property type="entry name" value="AcylCoA_DH/ox_N_sf"/>
</dbReference>
<dbReference type="AlphaFoldDB" id="A0A1Q8CX98"/>
<dbReference type="GO" id="GO:0050660">
    <property type="term" value="F:flavin adenine dinucleotide binding"/>
    <property type="evidence" value="ECO:0007669"/>
    <property type="project" value="InterPro"/>
</dbReference>
<accession>A0A1Q8CX98</accession>
<keyword evidence="3" id="KW-0285">Flavoprotein</keyword>
<comment type="similarity">
    <text evidence="2">Belongs to the acyl-CoA dehydrogenase family.</text>
</comment>
<feature type="domain" description="Acyl-CoA dehydrogenase/oxidase C-terminal" evidence="6">
    <location>
        <begin position="176"/>
        <end position="310"/>
    </location>
</feature>
<dbReference type="OrthoDB" id="8677713at2"/>
<evidence type="ECO:0000313" key="9">
    <source>
        <dbReference type="Proteomes" id="UP000185596"/>
    </source>
</evidence>
<dbReference type="PANTHER" id="PTHR43884:SF20">
    <property type="entry name" value="ACYL-COA DEHYDROGENASE FADE28"/>
    <property type="match status" value="1"/>
</dbReference>
<evidence type="ECO:0000256" key="5">
    <source>
        <dbReference type="ARBA" id="ARBA00023002"/>
    </source>
</evidence>
<dbReference type="Gene3D" id="1.10.540.10">
    <property type="entry name" value="Acyl-CoA dehydrogenase/oxidase, N-terminal domain"/>
    <property type="match status" value="1"/>
</dbReference>
<dbReference type="InterPro" id="IPR009075">
    <property type="entry name" value="AcylCo_DH/oxidase_C"/>
</dbReference>
<dbReference type="InterPro" id="IPR036250">
    <property type="entry name" value="AcylCo_DH-like_C"/>
</dbReference>
<dbReference type="InterPro" id="IPR013786">
    <property type="entry name" value="AcylCoA_DH/ox_N"/>
</dbReference>
<name>A0A1Q8CX98_9PSEU</name>
<keyword evidence="4" id="KW-0274">FAD</keyword>
<evidence type="ECO:0000256" key="4">
    <source>
        <dbReference type="ARBA" id="ARBA00022827"/>
    </source>
</evidence>
<dbReference type="EMBL" id="MSIE01000004">
    <property type="protein sequence ID" value="OLF18981.1"/>
    <property type="molecule type" value="Genomic_DNA"/>
</dbReference>
<proteinExistence type="inferred from homology"/>
<keyword evidence="5" id="KW-0560">Oxidoreductase</keyword>
<comment type="caution">
    <text evidence="8">The sequence shown here is derived from an EMBL/GenBank/DDBJ whole genome shotgun (WGS) entry which is preliminary data.</text>
</comment>
<keyword evidence="9" id="KW-1185">Reference proteome</keyword>
<protein>
    <submittedName>
        <fullName evidence="8">Acyl-CoA dehydrogenase</fullName>
    </submittedName>
</protein>
<feature type="domain" description="Acyl-CoA dehydrogenase/oxidase N-terminal" evidence="7">
    <location>
        <begin position="7"/>
        <end position="115"/>
    </location>
</feature>
<organism evidence="8 9">
    <name type="scientific">Actinophytocola xanthii</name>
    <dbReference type="NCBI Taxonomy" id="1912961"/>
    <lineage>
        <taxon>Bacteria</taxon>
        <taxon>Bacillati</taxon>
        <taxon>Actinomycetota</taxon>
        <taxon>Actinomycetes</taxon>
        <taxon>Pseudonocardiales</taxon>
        <taxon>Pseudonocardiaceae</taxon>
    </lineage>
</organism>
<dbReference type="SUPFAM" id="SSF56645">
    <property type="entry name" value="Acyl-CoA dehydrogenase NM domain-like"/>
    <property type="match status" value="1"/>
</dbReference>
<evidence type="ECO:0000313" key="8">
    <source>
        <dbReference type="EMBL" id="OLF18981.1"/>
    </source>
</evidence>